<dbReference type="Proteomes" id="UP000499080">
    <property type="component" value="Unassembled WGS sequence"/>
</dbReference>
<dbReference type="AlphaFoldDB" id="A0A4Y2EI11"/>
<reference evidence="1 2" key="1">
    <citation type="journal article" date="2019" name="Sci. Rep.">
        <title>Orb-weaving spider Araneus ventricosus genome elucidates the spidroin gene catalogue.</title>
        <authorList>
            <person name="Kono N."/>
            <person name="Nakamura H."/>
            <person name="Ohtoshi R."/>
            <person name="Moran D.A.P."/>
            <person name="Shinohara A."/>
            <person name="Yoshida Y."/>
            <person name="Fujiwara M."/>
            <person name="Mori M."/>
            <person name="Tomita M."/>
            <person name="Arakawa K."/>
        </authorList>
    </citation>
    <scope>NUCLEOTIDE SEQUENCE [LARGE SCALE GENOMIC DNA]</scope>
</reference>
<evidence type="ECO:0000313" key="2">
    <source>
        <dbReference type="Proteomes" id="UP000499080"/>
    </source>
</evidence>
<organism evidence="1 2">
    <name type="scientific">Araneus ventricosus</name>
    <name type="common">Orbweaver spider</name>
    <name type="synonym">Epeira ventricosa</name>
    <dbReference type="NCBI Taxonomy" id="182803"/>
    <lineage>
        <taxon>Eukaryota</taxon>
        <taxon>Metazoa</taxon>
        <taxon>Ecdysozoa</taxon>
        <taxon>Arthropoda</taxon>
        <taxon>Chelicerata</taxon>
        <taxon>Arachnida</taxon>
        <taxon>Araneae</taxon>
        <taxon>Araneomorphae</taxon>
        <taxon>Entelegynae</taxon>
        <taxon>Araneoidea</taxon>
        <taxon>Araneidae</taxon>
        <taxon>Araneus</taxon>
    </lineage>
</organism>
<keyword evidence="2" id="KW-1185">Reference proteome</keyword>
<gene>
    <name evidence="1" type="ORF">AVEN_256700_1</name>
</gene>
<protein>
    <submittedName>
        <fullName evidence="1">Uncharacterized protein</fullName>
    </submittedName>
</protein>
<accession>A0A4Y2EI11</accession>
<dbReference type="EMBL" id="BGPR01000597">
    <property type="protein sequence ID" value="GBM27906.1"/>
    <property type="molecule type" value="Genomic_DNA"/>
</dbReference>
<proteinExistence type="predicted"/>
<name>A0A4Y2EI11_ARAVE</name>
<evidence type="ECO:0000313" key="1">
    <source>
        <dbReference type="EMBL" id="GBM27906.1"/>
    </source>
</evidence>
<comment type="caution">
    <text evidence="1">The sequence shown here is derived from an EMBL/GenBank/DDBJ whole genome shotgun (WGS) entry which is preliminary data.</text>
</comment>
<sequence length="125" mass="14401">MGGSFMEIPKRTTSRFYPPYTSYTPLPPCRGFLHFGENTLPLAALISAVKLTRTFPLPDMFHLSPASKNRVSFLWPNGMNGNKTTLQFSLCLLQLSSGFHIDEWVLHSVFQKKWIAILVNFRFWF</sequence>